<dbReference type="Proteomes" id="UP000267535">
    <property type="component" value="Unassembled WGS sequence"/>
</dbReference>
<comment type="caution">
    <text evidence="6">The sequence shown here is derived from an EMBL/GenBank/DDBJ whole genome shotgun (WGS) entry which is preliminary data.</text>
</comment>
<keyword evidence="3" id="KW-0443">Lipid metabolism</keyword>
<dbReference type="Pfam" id="PF07993">
    <property type="entry name" value="NAD_binding_4"/>
    <property type="match status" value="1"/>
</dbReference>
<keyword evidence="7" id="KW-1185">Reference proteome</keyword>
<dbReference type="PANTHER" id="PTHR11011:SF45">
    <property type="entry name" value="FATTY ACYL-COA REDUCTASE CG8306-RELATED"/>
    <property type="match status" value="1"/>
</dbReference>
<sequence length="513" mass="57577">MNHTHSFSVFNSLRGKHLFVTGATGFLGKVTIEKLLREVPEVGSIRVLIRGTKSADVTTRFYKDMLETELFDTLKSQLGNQFESFISEKLIPVDGSLCDDYFGLCDETFSDLASSIDLIINSAASVNFREPLDQALSINTLSLHNISALAREGGKKGSSLPVVHISTCYVNGYQEGVIREEIHSPVSGLLTPLSENTYQISGLLDEMADKIKQIKGMGLDKRDERNRLTDLGIGIARQYGWNDTYTFTKWLGEQVLLQDLQQQNITIMRPSIIESAVHFPRPGWIEGIKVADAMIYAYGKSRLSVFPGKKDGILDIIPVDLVANATVLALAESASIAKGVRVYQCCSGKTNPLKLSGFVQLMHEEAKENYHQYPKLFPKRPAKFHIVSVQNLRFYMDLLTKMSNLKMSVANLLGIKVRNSVLRKLATTTEMAIIYGFYAAPKYRFDSSKLEQLCTYLSPQERELFTVRADSYQWHHYIKKVHLPGLHRYGLKKKISKSSVVSVQEPQATYKVA</sequence>
<evidence type="ECO:0000313" key="6">
    <source>
        <dbReference type="EMBL" id="RRC98064.1"/>
    </source>
</evidence>
<organism evidence="6 7">
    <name type="scientific">Amphritea balenae</name>
    <dbReference type="NCBI Taxonomy" id="452629"/>
    <lineage>
        <taxon>Bacteria</taxon>
        <taxon>Pseudomonadati</taxon>
        <taxon>Pseudomonadota</taxon>
        <taxon>Gammaproteobacteria</taxon>
        <taxon>Oceanospirillales</taxon>
        <taxon>Oceanospirillaceae</taxon>
        <taxon>Amphritea</taxon>
    </lineage>
</organism>
<dbReference type="OrthoDB" id="9779041at2"/>
<dbReference type="InterPro" id="IPR013120">
    <property type="entry name" value="FAR_NAD-bd"/>
</dbReference>
<evidence type="ECO:0000256" key="1">
    <source>
        <dbReference type="ARBA" id="ARBA00005928"/>
    </source>
</evidence>
<evidence type="ECO:0000256" key="3">
    <source>
        <dbReference type="ARBA" id="ARBA00023098"/>
    </source>
</evidence>
<dbReference type="GO" id="GO:0035336">
    <property type="term" value="P:long-chain fatty-acyl-CoA metabolic process"/>
    <property type="evidence" value="ECO:0007669"/>
    <property type="project" value="TreeGrafter"/>
</dbReference>
<gene>
    <name evidence="6" type="ORF">EHS89_15950</name>
</gene>
<feature type="domain" description="Fatty acyl-CoA reductase C-terminal" evidence="4">
    <location>
        <begin position="416"/>
        <end position="492"/>
    </location>
</feature>
<evidence type="ECO:0000259" key="4">
    <source>
        <dbReference type="Pfam" id="PF03015"/>
    </source>
</evidence>
<dbReference type="InterPro" id="IPR026055">
    <property type="entry name" value="FAR"/>
</dbReference>
<dbReference type="PANTHER" id="PTHR11011">
    <property type="entry name" value="MALE STERILITY PROTEIN 2-RELATED"/>
    <property type="match status" value="1"/>
</dbReference>
<feature type="domain" description="Thioester reductase (TE)" evidence="5">
    <location>
        <begin position="20"/>
        <end position="326"/>
    </location>
</feature>
<dbReference type="RefSeq" id="WP_124927159.1">
    <property type="nucleotide sequence ID" value="NZ_BMOH01000003.1"/>
</dbReference>
<dbReference type="Gene3D" id="3.40.50.720">
    <property type="entry name" value="NAD(P)-binding Rossmann-like Domain"/>
    <property type="match status" value="1"/>
</dbReference>
<evidence type="ECO:0000259" key="5">
    <source>
        <dbReference type="Pfam" id="PF07993"/>
    </source>
</evidence>
<protein>
    <submittedName>
        <fullName evidence="6">Dehydrogenase</fullName>
    </submittedName>
</protein>
<dbReference type="EMBL" id="RQXV01000009">
    <property type="protein sequence ID" value="RRC98064.1"/>
    <property type="molecule type" value="Genomic_DNA"/>
</dbReference>
<proteinExistence type="inferred from homology"/>
<dbReference type="GO" id="GO:0080019">
    <property type="term" value="F:alcohol-forming very long-chain fatty acyl-CoA reductase activity"/>
    <property type="evidence" value="ECO:0007669"/>
    <property type="project" value="InterPro"/>
</dbReference>
<dbReference type="SUPFAM" id="SSF51735">
    <property type="entry name" value="NAD(P)-binding Rossmann-fold domains"/>
    <property type="match status" value="1"/>
</dbReference>
<reference evidence="6 7" key="1">
    <citation type="submission" date="2018-11" db="EMBL/GenBank/DDBJ databases">
        <title>The draft genome sequence of Amphritea balenae JAMM 1525T.</title>
        <authorList>
            <person name="Fang Z."/>
            <person name="Zhang Y."/>
            <person name="Han X."/>
        </authorList>
    </citation>
    <scope>NUCLEOTIDE SEQUENCE [LARGE SCALE GENOMIC DNA]</scope>
    <source>
        <strain evidence="6 7">JAMM 1525</strain>
    </source>
</reference>
<comment type="similarity">
    <text evidence="1">Belongs to the fatty acyl-CoA reductase family.</text>
</comment>
<evidence type="ECO:0000256" key="2">
    <source>
        <dbReference type="ARBA" id="ARBA00022516"/>
    </source>
</evidence>
<evidence type="ECO:0000313" key="7">
    <source>
        <dbReference type="Proteomes" id="UP000267535"/>
    </source>
</evidence>
<dbReference type="GO" id="GO:0010345">
    <property type="term" value="P:suberin biosynthetic process"/>
    <property type="evidence" value="ECO:0007669"/>
    <property type="project" value="TreeGrafter"/>
</dbReference>
<dbReference type="CDD" id="cd05236">
    <property type="entry name" value="FAR-N_SDR_e"/>
    <property type="match status" value="1"/>
</dbReference>
<dbReference type="InterPro" id="IPR036291">
    <property type="entry name" value="NAD(P)-bd_dom_sf"/>
</dbReference>
<dbReference type="AlphaFoldDB" id="A0A3P1SMC2"/>
<keyword evidence="2" id="KW-0444">Lipid biosynthesis</keyword>
<accession>A0A3P1SMC2</accession>
<dbReference type="InterPro" id="IPR033640">
    <property type="entry name" value="FAR_C"/>
</dbReference>
<dbReference type="Pfam" id="PF03015">
    <property type="entry name" value="Sterile"/>
    <property type="match status" value="1"/>
</dbReference>
<name>A0A3P1SMC2_9GAMM</name>